<feature type="region of interest" description="Disordered" evidence="14">
    <location>
        <begin position="114"/>
        <end position="144"/>
    </location>
</feature>
<dbReference type="CDD" id="cd06768">
    <property type="entry name" value="PDZ_NHERF-like"/>
    <property type="match status" value="2"/>
</dbReference>
<name>A0ABS2XQK4_POLSP</name>
<comment type="caution">
    <text evidence="16">The sequence shown here is derived from an EMBL/GenBank/DDBJ whole genome shotgun (WGS) entry which is preliminary data.</text>
</comment>
<proteinExistence type="predicted"/>
<keyword evidence="8" id="KW-0472">Membrane</keyword>
<evidence type="ECO:0000256" key="6">
    <source>
        <dbReference type="ARBA" id="ARBA00022687"/>
    </source>
</evidence>
<evidence type="ECO:0000256" key="8">
    <source>
        <dbReference type="ARBA" id="ARBA00023136"/>
    </source>
</evidence>
<dbReference type="Pfam" id="PF00595">
    <property type="entry name" value="PDZ"/>
    <property type="match status" value="2"/>
</dbReference>
<evidence type="ECO:0000256" key="12">
    <source>
        <dbReference type="ARBA" id="ARBA00032844"/>
    </source>
</evidence>
<evidence type="ECO:0000256" key="1">
    <source>
        <dbReference type="ARBA" id="ARBA00004105"/>
    </source>
</evidence>
<evidence type="ECO:0000256" key="4">
    <source>
        <dbReference type="ARBA" id="ARBA00004486"/>
    </source>
</evidence>
<reference evidence="16" key="1">
    <citation type="journal article" date="2021" name="Cell">
        <title>Tracing the genetic footprints of vertebrate landing in non-teleost ray-finned fishes.</title>
        <authorList>
            <person name="Bi X."/>
            <person name="Wang K."/>
            <person name="Yang L."/>
            <person name="Pan H."/>
            <person name="Jiang H."/>
            <person name="Wei Q."/>
            <person name="Fang M."/>
            <person name="Yu H."/>
            <person name="Zhu C."/>
            <person name="Cai Y."/>
            <person name="He Y."/>
            <person name="Gan X."/>
            <person name="Zeng H."/>
            <person name="Yu D."/>
            <person name="Zhu Y."/>
            <person name="Jiang H."/>
            <person name="Qiu Q."/>
            <person name="Yang H."/>
            <person name="Zhang Y.E."/>
            <person name="Wang W."/>
            <person name="Zhu M."/>
            <person name="He S."/>
            <person name="Zhang G."/>
        </authorList>
    </citation>
    <scope>NUCLEOTIDE SEQUENCE</scope>
    <source>
        <strain evidence="16">Pddl_001</strain>
    </source>
</reference>
<dbReference type="Gene3D" id="2.30.42.10">
    <property type="match status" value="2"/>
</dbReference>
<evidence type="ECO:0000256" key="14">
    <source>
        <dbReference type="SAM" id="MobiDB-lite"/>
    </source>
</evidence>
<dbReference type="Proteomes" id="UP001166093">
    <property type="component" value="Unassembled WGS sequence"/>
</dbReference>
<feature type="domain" description="PDZ" evidence="15">
    <location>
        <begin position="12"/>
        <end position="92"/>
    </location>
</feature>
<evidence type="ECO:0000256" key="11">
    <source>
        <dbReference type="ARBA" id="ARBA00032825"/>
    </source>
</evidence>
<dbReference type="PANTHER" id="PTHR14191:SF7">
    <property type="entry name" value="NA(+)_H(+) EXCHANGE REGULATORY COFACTOR NHE-RF1"/>
    <property type="match status" value="1"/>
</dbReference>
<evidence type="ECO:0000256" key="5">
    <source>
        <dbReference type="ARBA" id="ARBA00016876"/>
    </source>
</evidence>
<dbReference type="InterPro" id="IPR015098">
    <property type="entry name" value="EBP50_C"/>
</dbReference>
<dbReference type="Pfam" id="PF09007">
    <property type="entry name" value="EBP50_C"/>
    <property type="match status" value="1"/>
</dbReference>
<dbReference type="EMBL" id="JAAWVQ010059634">
    <property type="protein sequence ID" value="MBN3276419.1"/>
    <property type="molecule type" value="Genomic_DNA"/>
</dbReference>
<evidence type="ECO:0000256" key="13">
    <source>
        <dbReference type="ARBA" id="ARBA00033293"/>
    </source>
</evidence>
<dbReference type="SMART" id="SM00228">
    <property type="entry name" value="PDZ"/>
    <property type="match status" value="2"/>
</dbReference>
<sequence length="381" mass="41551">MSRNSECLRPRLCSLEKGANGYGFHLHGEKGKIGQFIRLVEPDSAAEKSGLRAGDRLAFVNGVNVENESHQQVVSRIKAQTMGLKLVVVDRETDDLLKKLKLLCLEEFVTSGIPNPSEPGESRLQEEVMSEESAPTKERNGEAVTGRSIGSVKLAGNAVSLLPETWGRRGVDKEGEQFKSEHRPRLCNIKKGSTGYGFNLHSEKAKPGQYIRAVEPNSPAERANLRAQDRIVEVNGMSVKGKQHSEVVAAIKAGGQETSLLVVDPETEDFFKRCRVTPTEAHLTGPLPEPVLNGDVEEKANGKVAEEADYEVSVSQSPSNTSSNTSTGTPTNEEKPVESDLKGLASGLSLQEAKERAHRKRSSKQAPAMDWSKKNELFSNL</sequence>
<keyword evidence="6" id="KW-0879">Wnt signaling pathway</keyword>
<feature type="compositionally biased region" description="Basic and acidic residues" evidence="14">
    <location>
        <begin position="332"/>
        <end position="341"/>
    </location>
</feature>
<dbReference type="PIRSF" id="PIRSF037866">
    <property type="entry name" value="EBP50"/>
    <property type="match status" value="1"/>
</dbReference>
<feature type="compositionally biased region" description="Low complexity" evidence="14">
    <location>
        <begin position="312"/>
        <end position="331"/>
    </location>
</feature>
<dbReference type="InterPro" id="IPR017300">
    <property type="entry name" value="NHERF-1/NHERF-2"/>
</dbReference>
<evidence type="ECO:0000256" key="9">
    <source>
        <dbReference type="ARBA" id="ARBA00023273"/>
    </source>
</evidence>
<feature type="domain" description="PDZ" evidence="15">
    <location>
        <begin position="186"/>
        <end position="266"/>
    </location>
</feature>
<feature type="compositionally biased region" description="Basic and acidic residues" evidence="14">
    <location>
        <begin position="371"/>
        <end position="381"/>
    </location>
</feature>
<dbReference type="InterPro" id="IPR001478">
    <property type="entry name" value="PDZ"/>
</dbReference>
<accession>A0ABS2XQK4</accession>
<dbReference type="InterPro" id="IPR051067">
    <property type="entry name" value="NHER"/>
</dbReference>
<evidence type="ECO:0000256" key="7">
    <source>
        <dbReference type="ARBA" id="ARBA00022737"/>
    </source>
</evidence>
<organism evidence="16 17">
    <name type="scientific">Polyodon spathula</name>
    <name type="common">North American paddlefish</name>
    <name type="synonym">Squalus spathula</name>
    <dbReference type="NCBI Taxonomy" id="7913"/>
    <lineage>
        <taxon>Eukaryota</taxon>
        <taxon>Metazoa</taxon>
        <taxon>Chordata</taxon>
        <taxon>Craniata</taxon>
        <taxon>Vertebrata</taxon>
        <taxon>Euteleostomi</taxon>
        <taxon>Actinopterygii</taxon>
        <taxon>Chondrostei</taxon>
        <taxon>Acipenseriformes</taxon>
        <taxon>Polyodontidae</taxon>
        <taxon>Polyodon</taxon>
    </lineage>
</organism>
<evidence type="ECO:0000256" key="2">
    <source>
        <dbReference type="ARBA" id="ARBA00004184"/>
    </source>
</evidence>
<comment type="subcellular location">
    <subcellularLocation>
        <location evidence="4">Cell projection</location>
        <location evidence="4">Filopodium</location>
    </subcellularLocation>
    <subcellularLocation>
        <location evidence="1">Cell projection</location>
        <location evidence="1">Microvillus</location>
    </subcellularLocation>
    <subcellularLocation>
        <location evidence="3">Cell projection</location>
        <location evidence="3">Ruffle</location>
    </subcellularLocation>
    <subcellularLocation>
        <location evidence="2">Endomembrane system</location>
        <topology evidence="2">Peripheral membrane protein</topology>
    </subcellularLocation>
</comment>
<dbReference type="PROSITE" id="PS50106">
    <property type="entry name" value="PDZ"/>
    <property type="match status" value="2"/>
</dbReference>
<dbReference type="InterPro" id="IPR036034">
    <property type="entry name" value="PDZ_sf"/>
</dbReference>
<keyword evidence="7" id="KW-0677">Repeat</keyword>
<evidence type="ECO:0000256" key="10">
    <source>
        <dbReference type="ARBA" id="ARBA00030310"/>
    </source>
</evidence>
<keyword evidence="9" id="KW-0966">Cell projection</keyword>
<protein>
    <recommendedName>
        <fullName evidence="5">Na(+)/H(+) exchange regulatory cofactor NHE-RF1</fullName>
    </recommendedName>
    <alternativeName>
        <fullName evidence="12">Ezrin-radixin-moesin-binding phosphoprotein 50</fullName>
    </alternativeName>
    <alternativeName>
        <fullName evidence="11">Regulatory cofactor of Na(+)/H(+) exchanger</fullName>
    </alternativeName>
    <alternativeName>
        <fullName evidence="10">Sodium-hydrogen exchanger regulatory factor 1</fullName>
    </alternativeName>
    <alternativeName>
        <fullName evidence="13">Solute carrier family 9 isoform A3 regulatory factor 1</fullName>
    </alternativeName>
</protein>
<gene>
    <name evidence="16" type="primary">Slc9a3r1_1</name>
    <name evidence="16" type="ORF">GTO93_0007449</name>
</gene>
<keyword evidence="17" id="KW-1185">Reference proteome</keyword>
<dbReference type="PANTHER" id="PTHR14191">
    <property type="entry name" value="PDZ DOMAIN CONTAINING PROTEIN"/>
    <property type="match status" value="1"/>
</dbReference>
<evidence type="ECO:0000313" key="17">
    <source>
        <dbReference type="Proteomes" id="UP001166093"/>
    </source>
</evidence>
<evidence type="ECO:0000256" key="3">
    <source>
        <dbReference type="ARBA" id="ARBA00004466"/>
    </source>
</evidence>
<dbReference type="SUPFAM" id="SSF50156">
    <property type="entry name" value="PDZ domain-like"/>
    <property type="match status" value="2"/>
</dbReference>
<evidence type="ECO:0000313" key="16">
    <source>
        <dbReference type="EMBL" id="MBN3276419.1"/>
    </source>
</evidence>
<feature type="region of interest" description="Disordered" evidence="14">
    <location>
        <begin position="303"/>
        <end position="381"/>
    </location>
</feature>
<feature type="non-terminal residue" evidence="16">
    <location>
        <position position="381"/>
    </location>
</feature>
<feature type="non-terminal residue" evidence="16">
    <location>
        <position position="1"/>
    </location>
</feature>
<evidence type="ECO:0000259" key="15">
    <source>
        <dbReference type="PROSITE" id="PS50106"/>
    </source>
</evidence>